<proteinExistence type="predicted"/>
<gene>
    <name evidence="1" type="ORF">O3P69_007935</name>
</gene>
<name>A0AAW0T087_SCYPA</name>
<keyword evidence="2" id="KW-1185">Reference proteome</keyword>
<evidence type="ECO:0000313" key="1">
    <source>
        <dbReference type="EMBL" id="KAK8380658.1"/>
    </source>
</evidence>
<comment type="caution">
    <text evidence="1">The sequence shown here is derived from an EMBL/GenBank/DDBJ whole genome shotgun (WGS) entry which is preliminary data.</text>
</comment>
<dbReference type="EMBL" id="JARAKH010000041">
    <property type="protein sequence ID" value="KAK8380658.1"/>
    <property type="molecule type" value="Genomic_DNA"/>
</dbReference>
<accession>A0AAW0T087</accession>
<reference evidence="1 2" key="1">
    <citation type="submission" date="2023-03" db="EMBL/GenBank/DDBJ databases">
        <title>High-quality genome of Scylla paramamosain provides insights in environmental adaptation.</title>
        <authorList>
            <person name="Zhang L."/>
        </authorList>
    </citation>
    <scope>NUCLEOTIDE SEQUENCE [LARGE SCALE GENOMIC DNA]</scope>
    <source>
        <strain evidence="1">LZ_2023a</strain>
        <tissue evidence="1">Muscle</tissue>
    </source>
</reference>
<dbReference type="AlphaFoldDB" id="A0AAW0T087"/>
<protein>
    <submittedName>
        <fullName evidence="1">Uncharacterized protein</fullName>
    </submittedName>
</protein>
<sequence length="76" mass="8796">MEAKQAEPLPSEVLSRGFVNPGCFIHSTRHWRHCLLHSPPHLTSVQWCIARWKVSHYTEPYTQVEIHGLQEPSPLI</sequence>
<dbReference type="Proteomes" id="UP001487740">
    <property type="component" value="Unassembled WGS sequence"/>
</dbReference>
<evidence type="ECO:0000313" key="2">
    <source>
        <dbReference type="Proteomes" id="UP001487740"/>
    </source>
</evidence>
<organism evidence="1 2">
    <name type="scientific">Scylla paramamosain</name>
    <name type="common">Mud crab</name>
    <dbReference type="NCBI Taxonomy" id="85552"/>
    <lineage>
        <taxon>Eukaryota</taxon>
        <taxon>Metazoa</taxon>
        <taxon>Ecdysozoa</taxon>
        <taxon>Arthropoda</taxon>
        <taxon>Crustacea</taxon>
        <taxon>Multicrustacea</taxon>
        <taxon>Malacostraca</taxon>
        <taxon>Eumalacostraca</taxon>
        <taxon>Eucarida</taxon>
        <taxon>Decapoda</taxon>
        <taxon>Pleocyemata</taxon>
        <taxon>Brachyura</taxon>
        <taxon>Eubrachyura</taxon>
        <taxon>Portunoidea</taxon>
        <taxon>Portunidae</taxon>
        <taxon>Portuninae</taxon>
        <taxon>Scylla</taxon>
    </lineage>
</organism>